<evidence type="ECO:0000313" key="4">
    <source>
        <dbReference type="EMBL" id="EFA08826.2"/>
    </source>
</evidence>
<dbReference type="Proteomes" id="UP000007266">
    <property type="component" value="Linkage group 8"/>
</dbReference>
<dbReference type="STRING" id="7070.D6WXD1"/>
<evidence type="ECO:0000259" key="3">
    <source>
        <dbReference type="Pfam" id="PF13251"/>
    </source>
</evidence>
<dbReference type="HOGENOM" id="CLU_007141_1_0_1"/>
<name>D6WXD1_TRICA</name>
<dbReference type="Gene3D" id="1.25.10.10">
    <property type="entry name" value="Leucine-rich Repeat Variant"/>
    <property type="match status" value="2"/>
</dbReference>
<accession>D6WXD1</accession>
<dbReference type="AlphaFoldDB" id="D6WXD1"/>
<dbReference type="InterPro" id="IPR025283">
    <property type="entry name" value="DUF4042"/>
</dbReference>
<dbReference type="EMBL" id="KQ971361">
    <property type="protein sequence ID" value="EFA08826.2"/>
    <property type="molecule type" value="Genomic_DNA"/>
</dbReference>
<feature type="region of interest" description="Disordered" evidence="2">
    <location>
        <begin position="264"/>
        <end position="338"/>
    </location>
</feature>
<dbReference type="OMA" id="NIWDMEI"/>
<feature type="compositionally biased region" description="Polar residues" evidence="2">
    <location>
        <begin position="315"/>
        <end position="332"/>
    </location>
</feature>
<dbReference type="InterPro" id="IPR016024">
    <property type="entry name" value="ARM-type_fold"/>
</dbReference>
<gene>
    <name evidence="4" type="primary">AUGUSTUS-3.0.2_06523</name>
    <name evidence="4" type="ORF">TcasGA2_TC006523</name>
</gene>
<dbReference type="PANTHER" id="PTHR13366:SF0">
    <property type="entry name" value="HEAT REPEAT-CONTAINING PROTEIN 6"/>
    <property type="match status" value="1"/>
</dbReference>
<reference evidence="4 5" key="2">
    <citation type="journal article" date="2010" name="Nucleic Acids Res.">
        <title>BeetleBase in 2010: revisions to provide comprehensive genomic information for Tribolium castaneum.</title>
        <authorList>
            <person name="Kim H.S."/>
            <person name="Murphy T."/>
            <person name="Xia J."/>
            <person name="Caragea D."/>
            <person name="Park Y."/>
            <person name="Beeman R.W."/>
            <person name="Lorenzen M.D."/>
            <person name="Butcher S."/>
            <person name="Manak J.R."/>
            <person name="Brown S.J."/>
        </authorList>
    </citation>
    <scope>GENOME REANNOTATION</scope>
    <source>
        <strain evidence="4 5">Georgia GA2</strain>
    </source>
</reference>
<dbReference type="InterPro" id="IPR011989">
    <property type="entry name" value="ARM-like"/>
</dbReference>
<evidence type="ECO:0000256" key="2">
    <source>
        <dbReference type="SAM" id="MobiDB-lite"/>
    </source>
</evidence>
<feature type="domain" description="DUF4042" evidence="3">
    <location>
        <begin position="354"/>
        <end position="528"/>
    </location>
</feature>
<dbReference type="InParanoid" id="D6WXD1"/>
<sequence length="1010" mass="112116">MAVTIDSRELFNSLSTKITQLSYGRAKNDRSVINSTLDELNSFNYKYPIVANPTKAVLLVNQCCSLIPPEDDELVLKCCQLITNLITRQKVVIDGRTLTVTVLWCLQALKDQDSSTDLLVALDALLRANAGHELITEIVKNSTLLNLAKNEQKPELAFFALQCLEACTIPADDTKTLPPDELKNEFQTSFEIFLKHTVKNHFKLDKLISAKIYIVCLRGLQNVIKQKPDLLSDNLGIILGVVKSYMLLGISGIEFVKPQKLMPSPLSVPETSTTESRGKGGKMTKQRKPKTQPTIMKTRKSEKWDDDTGGYTPAVTMNTDESVPNFGNSVKTSDSDFSDTEGGNLAKLNVMNGRVRQAALGLFLHTIKLTHKTVIFSYWSSFIPENPLSTKHNLMTCILKETSNRGSMAALNALLVLLSLSKVYLAQAEKGENLAFTPFSVVLGLTIKELHKCLSLALSAHSIPVLTMVLKCFAALVQATPYHRLAPGLITKLIRNVKPLVSHKDSTVQVAALIVLGCVLASEPIIPESREAFLKTNEPETPWLLHRCLANLEQDNVPTPVKLESLQIISVMSRNYFEDLVAPYLDHVTKALDLSLASKYTDVQLHAGRAVDFIGQAMSRCAAPCLHFWHSLLQGSLTSLLQTEQPVLRAIGCDCLGSIGAEAFEQLPRDKQILCVTLLFTSSRDEENAVKGAAVRALAICVLYPSLREDSGFVVDTAERIYSVLGDENFAVRVKCSWALGNLSDALVLNKGSALLVDEFPKSLILKLLKGTIKASSDGDKIKMNTVRALGNLLQLIDESLIGEREFRDAVQEGIGILVKNCTSGSNMKVRWNSCYAIGNAMKNSFLFSLQNNWQERVFNSLSDLVVNFRNFKVRINAALALSSPQKREFYGRFYQPVWVSLIKGLETSENVADFNEYKHRDNLVEQICLTLGHLMTLLTKEDLAFIKDGVNSDYLNIQMKRVWEKLLPEKSTVLFDAQNYVTSLKNNPDLSDGQKNTLDCLHNILKQDL</sequence>
<dbReference type="KEGG" id="tca:655008"/>
<evidence type="ECO:0000256" key="1">
    <source>
        <dbReference type="ARBA" id="ARBA00015263"/>
    </source>
</evidence>
<dbReference type="FunCoup" id="D6WXD1">
    <property type="interactions" value="1625"/>
</dbReference>
<feature type="compositionally biased region" description="Basic residues" evidence="2">
    <location>
        <begin position="279"/>
        <end position="290"/>
    </location>
</feature>
<dbReference type="SUPFAM" id="SSF48371">
    <property type="entry name" value="ARM repeat"/>
    <property type="match status" value="1"/>
</dbReference>
<reference evidence="4 5" key="1">
    <citation type="journal article" date="2008" name="Nature">
        <title>The genome of the model beetle and pest Tribolium castaneum.</title>
        <authorList>
            <consortium name="Tribolium Genome Sequencing Consortium"/>
            <person name="Richards S."/>
            <person name="Gibbs R.A."/>
            <person name="Weinstock G.M."/>
            <person name="Brown S.J."/>
            <person name="Denell R."/>
            <person name="Beeman R.W."/>
            <person name="Gibbs R."/>
            <person name="Beeman R.W."/>
            <person name="Brown S.J."/>
            <person name="Bucher G."/>
            <person name="Friedrich M."/>
            <person name="Grimmelikhuijzen C.J."/>
            <person name="Klingler M."/>
            <person name="Lorenzen M."/>
            <person name="Richards S."/>
            <person name="Roth S."/>
            <person name="Schroder R."/>
            <person name="Tautz D."/>
            <person name="Zdobnov E.M."/>
            <person name="Muzny D."/>
            <person name="Gibbs R.A."/>
            <person name="Weinstock G.M."/>
            <person name="Attaway T."/>
            <person name="Bell S."/>
            <person name="Buhay C.J."/>
            <person name="Chandrabose M.N."/>
            <person name="Chavez D."/>
            <person name="Clerk-Blankenburg K.P."/>
            <person name="Cree A."/>
            <person name="Dao M."/>
            <person name="Davis C."/>
            <person name="Chacko J."/>
            <person name="Dinh H."/>
            <person name="Dugan-Rocha S."/>
            <person name="Fowler G."/>
            <person name="Garner T.T."/>
            <person name="Garnes J."/>
            <person name="Gnirke A."/>
            <person name="Hawes A."/>
            <person name="Hernandez J."/>
            <person name="Hines S."/>
            <person name="Holder M."/>
            <person name="Hume J."/>
            <person name="Jhangiani S.N."/>
            <person name="Joshi V."/>
            <person name="Khan Z.M."/>
            <person name="Jackson L."/>
            <person name="Kovar C."/>
            <person name="Kowis A."/>
            <person name="Lee S."/>
            <person name="Lewis L.R."/>
            <person name="Margolis J."/>
            <person name="Morgan M."/>
            <person name="Nazareth L.V."/>
            <person name="Nguyen N."/>
            <person name="Okwuonu G."/>
            <person name="Parker D."/>
            <person name="Richards S."/>
            <person name="Ruiz S.J."/>
            <person name="Santibanez J."/>
            <person name="Savard J."/>
            <person name="Scherer S.E."/>
            <person name="Schneider B."/>
            <person name="Sodergren E."/>
            <person name="Tautz D."/>
            <person name="Vattahil S."/>
            <person name="Villasana D."/>
            <person name="White C.S."/>
            <person name="Wright R."/>
            <person name="Park Y."/>
            <person name="Beeman R.W."/>
            <person name="Lord J."/>
            <person name="Oppert B."/>
            <person name="Lorenzen M."/>
            <person name="Brown S."/>
            <person name="Wang L."/>
            <person name="Savard J."/>
            <person name="Tautz D."/>
            <person name="Richards S."/>
            <person name="Weinstock G."/>
            <person name="Gibbs R.A."/>
            <person name="Liu Y."/>
            <person name="Worley K."/>
            <person name="Weinstock G."/>
            <person name="Elsik C.G."/>
            <person name="Reese J.T."/>
            <person name="Elhaik E."/>
            <person name="Landan G."/>
            <person name="Graur D."/>
            <person name="Arensburger P."/>
            <person name="Atkinson P."/>
            <person name="Beeman R.W."/>
            <person name="Beidler J."/>
            <person name="Brown S.J."/>
            <person name="Demuth J.P."/>
            <person name="Drury D.W."/>
            <person name="Du Y.Z."/>
            <person name="Fujiwara H."/>
            <person name="Lorenzen M."/>
            <person name="Maselli V."/>
            <person name="Osanai M."/>
            <person name="Park Y."/>
            <person name="Robertson H.M."/>
            <person name="Tu Z."/>
            <person name="Wang J.J."/>
            <person name="Wang S."/>
            <person name="Richards S."/>
            <person name="Song H."/>
            <person name="Zhang L."/>
            <person name="Sodergren E."/>
            <person name="Werner D."/>
            <person name="Stanke M."/>
            <person name="Morgenstern B."/>
            <person name="Solovyev V."/>
            <person name="Kosarev P."/>
            <person name="Brown G."/>
            <person name="Chen H.C."/>
            <person name="Ermolaeva O."/>
            <person name="Hlavina W."/>
            <person name="Kapustin Y."/>
            <person name="Kiryutin B."/>
            <person name="Kitts P."/>
            <person name="Maglott D."/>
            <person name="Pruitt K."/>
            <person name="Sapojnikov V."/>
            <person name="Souvorov A."/>
            <person name="Mackey A.J."/>
            <person name="Waterhouse R.M."/>
            <person name="Wyder S."/>
            <person name="Zdobnov E.M."/>
            <person name="Zdobnov E.M."/>
            <person name="Wyder S."/>
            <person name="Kriventseva E.V."/>
            <person name="Kadowaki T."/>
            <person name="Bork P."/>
            <person name="Aranda M."/>
            <person name="Bao R."/>
            <person name="Beermann A."/>
            <person name="Berns N."/>
            <person name="Bolognesi R."/>
            <person name="Bonneton F."/>
            <person name="Bopp D."/>
            <person name="Brown S.J."/>
            <person name="Bucher G."/>
            <person name="Butts T."/>
            <person name="Chaumot A."/>
            <person name="Denell R.E."/>
            <person name="Ferrier D.E."/>
            <person name="Friedrich M."/>
            <person name="Gordon C.M."/>
            <person name="Jindra M."/>
            <person name="Klingler M."/>
            <person name="Lan Q."/>
            <person name="Lattorff H.M."/>
            <person name="Laudet V."/>
            <person name="von Levetsow C."/>
            <person name="Liu Z."/>
            <person name="Lutz R."/>
            <person name="Lynch J.A."/>
            <person name="da Fonseca R.N."/>
            <person name="Posnien N."/>
            <person name="Reuter R."/>
            <person name="Roth S."/>
            <person name="Savard J."/>
            <person name="Schinko J.B."/>
            <person name="Schmitt C."/>
            <person name="Schoppmeier M."/>
            <person name="Schroder R."/>
            <person name="Shippy T.D."/>
            <person name="Simonnet F."/>
            <person name="Marques-Souza H."/>
            <person name="Tautz D."/>
            <person name="Tomoyasu Y."/>
            <person name="Trauner J."/>
            <person name="Van der Zee M."/>
            <person name="Vervoort M."/>
            <person name="Wittkopp N."/>
            <person name="Wimmer E.A."/>
            <person name="Yang X."/>
            <person name="Jones A.K."/>
            <person name="Sattelle D.B."/>
            <person name="Ebert P.R."/>
            <person name="Nelson D."/>
            <person name="Scott J.G."/>
            <person name="Beeman R.W."/>
            <person name="Muthukrishnan S."/>
            <person name="Kramer K.J."/>
            <person name="Arakane Y."/>
            <person name="Beeman R.W."/>
            <person name="Zhu Q."/>
            <person name="Hogenkamp D."/>
            <person name="Dixit R."/>
            <person name="Oppert B."/>
            <person name="Jiang H."/>
            <person name="Zou Z."/>
            <person name="Marshall J."/>
            <person name="Elpidina E."/>
            <person name="Vinokurov K."/>
            <person name="Oppert C."/>
            <person name="Zou Z."/>
            <person name="Evans J."/>
            <person name="Lu Z."/>
            <person name="Zhao P."/>
            <person name="Sumathipala N."/>
            <person name="Altincicek B."/>
            <person name="Vilcinskas A."/>
            <person name="Williams M."/>
            <person name="Hultmark D."/>
            <person name="Hetru C."/>
            <person name="Jiang H."/>
            <person name="Grimmelikhuijzen C.J."/>
            <person name="Hauser F."/>
            <person name="Cazzamali G."/>
            <person name="Williamson M."/>
            <person name="Park Y."/>
            <person name="Li B."/>
            <person name="Tanaka Y."/>
            <person name="Predel R."/>
            <person name="Neupert S."/>
            <person name="Schachtner J."/>
            <person name="Verleyen P."/>
            <person name="Raible F."/>
            <person name="Bork P."/>
            <person name="Friedrich M."/>
            <person name="Walden K.K."/>
            <person name="Robertson H.M."/>
            <person name="Angeli S."/>
            <person name="Foret S."/>
            <person name="Bucher G."/>
            <person name="Schuetz S."/>
            <person name="Maleszka R."/>
            <person name="Wimmer E.A."/>
            <person name="Beeman R.W."/>
            <person name="Lorenzen M."/>
            <person name="Tomoyasu Y."/>
            <person name="Miller S.C."/>
            <person name="Grossmann D."/>
            <person name="Bucher G."/>
        </authorList>
    </citation>
    <scope>NUCLEOTIDE SEQUENCE [LARGE SCALE GENOMIC DNA]</scope>
    <source>
        <strain evidence="4 5">Georgia GA2</strain>
    </source>
</reference>
<organism evidence="4 5">
    <name type="scientific">Tribolium castaneum</name>
    <name type="common">Red flour beetle</name>
    <dbReference type="NCBI Taxonomy" id="7070"/>
    <lineage>
        <taxon>Eukaryota</taxon>
        <taxon>Metazoa</taxon>
        <taxon>Ecdysozoa</taxon>
        <taxon>Arthropoda</taxon>
        <taxon>Hexapoda</taxon>
        <taxon>Insecta</taxon>
        <taxon>Pterygota</taxon>
        <taxon>Neoptera</taxon>
        <taxon>Endopterygota</taxon>
        <taxon>Coleoptera</taxon>
        <taxon>Polyphaga</taxon>
        <taxon>Cucujiformia</taxon>
        <taxon>Tenebrionidae</taxon>
        <taxon>Tenebrionidae incertae sedis</taxon>
        <taxon>Tribolium</taxon>
    </lineage>
</organism>
<dbReference type="eggNOG" id="KOG4535">
    <property type="taxonomic scope" value="Eukaryota"/>
</dbReference>
<dbReference type="OrthoDB" id="66533at2759"/>
<dbReference type="Pfam" id="PF13251">
    <property type="entry name" value="DUF4042"/>
    <property type="match status" value="1"/>
</dbReference>
<evidence type="ECO:0000313" key="5">
    <source>
        <dbReference type="Proteomes" id="UP000007266"/>
    </source>
</evidence>
<protein>
    <recommendedName>
        <fullName evidence="1">HEAT repeat-containing protein 6</fullName>
    </recommendedName>
</protein>
<dbReference type="PANTHER" id="PTHR13366">
    <property type="entry name" value="MALARIA ANTIGEN-RELATED"/>
    <property type="match status" value="1"/>
</dbReference>
<keyword evidence="5" id="KW-1185">Reference proteome</keyword>
<proteinExistence type="predicted"/>
<dbReference type="InterPro" id="IPR052107">
    <property type="entry name" value="HEAT6"/>
</dbReference>